<proteinExistence type="predicted"/>
<reference evidence="2 3" key="1">
    <citation type="journal article" date="2013" name="Proc. Natl. Acad. Sci. U.S.A.">
        <title>Genome of an arbuscular mycorrhizal fungus provides insight into the oldest plant symbiosis.</title>
        <authorList>
            <person name="Tisserant E."/>
            <person name="Malbreil M."/>
            <person name="Kuo A."/>
            <person name="Kohler A."/>
            <person name="Symeonidi A."/>
            <person name="Balestrini R."/>
            <person name="Charron P."/>
            <person name="Duensing N."/>
            <person name="Frei Dit Frey N."/>
            <person name="Gianinazzi-Pearson V."/>
            <person name="Gilbert L.B."/>
            <person name="Handa Y."/>
            <person name="Herr J.R."/>
            <person name="Hijri M."/>
            <person name="Koul R."/>
            <person name="Kawaguchi M."/>
            <person name="Krajinski F."/>
            <person name="Lammers P.J."/>
            <person name="Masclaux F.G."/>
            <person name="Murat C."/>
            <person name="Morin E."/>
            <person name="Ndikumana S."/>
            <person name="Pagni M."/>
            <person name="Petitpierre D."/>
            <person name="Requena N."/>
            <person name="Rosikiewicz P."/>
            <person name="Riley R."/>
            <person name="Saito K."/>
            <person name="San Clemente H."/>
            <person name="Shapiro H."/>
            <person name="van Tuinen D."/>
            <person name="Becard G."/>
            <person name="Bonfante P."/>
            <person name="Paszkowski U."/>
            <person name="Shachar-Hill Y.Y."/>
            <person name="Tuskan G.A."/>
            <person name="Young P.W."/>
            <person name="Sanders I.R."/>
            <person name="Henrissat B."/>
            <person name="Rensing S.A."/>
            <person name="Grigoriev I.V."/>
            <person name="Corradi N."/>
            <person name="Roux C."/>
            <person name="Martin F."/>
        </authorList>
    </citation>
    <scope>NUCLEOTIDE SEQUENCE [LARGE SCALE GENOMIC DNA]</scope>
    <source>
        <strain evidence="2 3">DAOM 197198</strain>
    </source>
</reference>
<comment type="caution">
    <text evidence="2">The sequence shown here is derived from an EMBL/GenBank/DDBJ whole genome shotgun (WGS) entry which is preliminary data.</text>
</comment>
<dbReference type="InterPro" id="IPR013761">
    <property type="entry name" value="SAM/pointed_sf"/>
</dbReference>
<evidence type="ECO:0000313" key="2">
    <source>
        <dbReference type="EMBL" id="POG80311.1"/>
    </source>
</evidence>
<sequence length="152" mass="16835">MSVSETNTPASTSTSARATGNETDLELSGKIFEILEKEEINGRDFLKVTEEKLRSVGLGLGPATSLRISPRSVGRKSCGPFPRTLYVVALLHSVIHIIMDETNKDLSMRPQYGIVGEESRGRVDYAIKEAEELINITEDKQHKVPRSEYQTA</sequence>
<dbReference type="Proteomes" id="UP000018888">
    <property type="component" value="Unassembled WGS sequence"/>
</dbReference>
<evidence type="ECO:0000313" key="3">
    <source>
        <dbReference type="Proteomes" id="UP000018888"/>
    </source>
</evidence>
<feature type="region of interest" description="Disordered" evidence="1">
    <location>
        <begin position="1"/>
        <end position="22"/>
    </location>
</feature>
<dbReference type="AlphaFoldDB" id="A0A2P4QRN9"/>
<reference evidence="2 3" key="2">
    <citation type="journal article" date="2018" name="New Phytol.">
        <title>High intraspecific genome diversity in the model arbuscular mycorrhizal symbiont Rhizophagus irregularis.</title>
        <authorList>
            <person name="Chen E.C.H."/>
            <person name="Morin E."/>
            <person name="Beaudet D."/>
            <person name="Noel J."/>
            <person name="Yildirir G."/>
            <person name="Ndikumana S."/>
            <person name="Charron P."/>
            <person name="St-Onge C."/>
            <person name="Giorgi J."/>
            <person name="Kruger M."/>
            <person name="Marton T."/>
            <person name="Ropars J."/>
            <person name="Grigoriev I.V."/>
            <person name="Hainaut M."/>
            <person name="Henrissat B."/>
            <person name="Roux C."/>
            <person name="Martin F."/>
            <person name="Corradi N."/>
        </authorList>
    </citation>
    <scope>NUCLEOTIDE SEQUENCE [LARGE SCALE GENOMIC DNA]</scope>
    <source>
        <strain evidence="2 3">DAOM 197198</strain>
    </source>
</reference>
<feature type="compositionally biased region" description="Low complexity" evidence="1">
    <location>
        <begin position="1"/>
        <end position="19"/>
    </location>
</feature>
<name>A0A2P4QRN9_RHIID</name>
<dbReference type="VEuPathDB" id="FungiDB:RhiirFUN_021519"/>
<gene>
    <name evidence="2" type="ORF">GLOIN_2v1869226</name>
</gene>
<keyword evidence="3" id="KW-1185">Reference proteome</keyword>
<accession>A0A2P4QRN9</accession>
<evidence type="ECO:0000256" key="1">
    <source>
        <dbReference type="SAM" id="MobiDB-lite"/>
    </source>
</evidence>
<organism evidence="2 3">
    <name type="scientific">Rhizophagus irregularis (strain DAOM 181602 / DAOM 197198 / MUCL 43194)</name>
    <name type="common">Arbuscular mycorrhizal fungus</name>
    <name type="synonym">Glomus intraradices</name>
    <dbReference type="NCBI Taxonomy" id="747089"/>
    <lineage>
        <taxon>Eukaryota</taxon>
        <taxon>Fungi</taxon>
        <taxon>Fungi incertae sedis</taxon>
        <taxon>Mucoromycota</taxon>
        <taxon>Glomeromycotina</taxon>
        <taxon>Glomeromycetes</taxon>
        <taxon>Glomerales</taxon>
        <taxon>Glomeraceae</taxon>
        <taxon>Rhizophagus</taxon>
    </lineage>
</organism>
<protein>
    <recommendedName>
        <fullName evidence="4">SAM domain-containing protein</fullName>
    </recommendedName>
</protein>
<dbReference type="Gene3D" id="1.10.150.50">
    <property type="entry name" value="Transcription Factor, Ets-1"/>
    <property type="match status" value="1"/>
</dbReference>
<evidence type="ECO:0008006" key="4">
    <source>
        <dbReference type="Google" id="ProtNLM"/>
    </source>
</evidence>
<dbReference type="EMBL" id="AUPC02000019">
    <property type="protein sequence ID" value="POG80311.1"/>
    <property type="molecule type" value="Genomic_DNA"/>
</dbReference>